<dbReference type="AlphaFoldDB" id="A0A2R6RFV4"/>
<dbReference type="InParanoid" id="A0A2R6RFV4"/>
<feature type="region of interest" description="Disordered" evidence="1">
    <location>
        <begin position="325"/>
        <end position="363"/>
    </location>
</feature>
<dbReference type="FunFam" id="1.10.287.110:FF:000043">
    <property type="entry name" value="J-domain protein required for chloroplast accumulation response 1"/>
    <property type="match status" value="1"/>
</dbReference>
<comment type="caution">
    <text evidence="2">The sequence shown here is derived from an EMBL/GenBank/DDBJ whole genome shotgun (WGS) entry which is preliminary data.</text>
</comment>
<dbReference type="GO" id="GO:0031982">
    <property type="term" value="C:vesicle"/>
    <property type="evidence" value="ECO:0007669"/>
    <property type="project" value="TreeGrafter"/>
</dbReference>
<reference evidence="2 3" key="1">
    <citation type="submission" date="2017-07" db="EMBL/GenBank/DDBJ databases">
        <title>An improved, manually edited Actinidia chinensis var. chinensis (kiwifruit) genome highlights the challenges associated with draft genomes and gene prediction in plants.</title>
        <authorList>
            <person name="Pilkington S."/>
            <person name="Crowhurst R."/>
            <person name="Hilario E."/>
            <person name="Nardozza S."/>
            <person name="Fraser L."/>
            <person name="Peng Y."/>
            <person name="Gunaseelan K."/>
            <person name="Simpson R."/>
            <person name="Tahir J."/>
            <person name="Deroles S."/>
            <person name="Templeton K."/>
            <person name="Luo Z."/>
            <person name="Davy M."/>
            <person name="Cheng C."/>
            <person name="Mcneilage M."/>
            <person name="Scaglione D."/>
            <person name="Liu Y."/>
            <person name="Zhang Q."/>
            <person name="Datson P."/>
            <person name="De Silva N."/>
            <person name="Gardiner S."/>
            <person name="Bassett H."/>
            <person name="Chagne D."/>
            <person name="Mccallum J."/>
            <person name="Dzierzon H."/>
            <person name="Deng C."/>
            <person name="Wang Y.-Y."/>
            <person name="Barron N."/>
            <person name="Manako K."/>
            <person name="Bowen J."/>
            <person name="Foster T."/>
            <person name="Erridge Z."/>
            <person name="Tiffin H."/>
            <person name="Waite C."/>
            <person name="Davies K."/>
            <person name="Grierson E."/>
            <person name="Laing W."/>
            <person name="Kirk R."/>
            <person name="Chen X."/>
            <person name="Wood M."/>
            <person name="Montefiori M."/>
            <person name="Brummell D."/>
            <person name="Schwinn K."/>
            <person name="Catanach A."/>
            <person name="Fullerton C."/>
            <person name="Li D."/>
            <person name="Meiyalaghan S."/>
            <person name="Nieuwenhuizen N."/>
            <person name="Read N."/>
            <person name="Prakash R."/>
            <person name="Hunter D."/>
            <person name="Zhang H."/>
            <person name="Mckenzie M."/>
            <person name="Knabel M."/>
            <person name="Harris A."/>
            <person name="Allan A."/>
            <person name="Chen A."/>
            <person name="Janssen B."/>
            <person name="Plunkett B."/>
            <person name="Dwamena C."/>
            <person name="Voogd C."/>
            <person name="Leif D."/>
            <person name="Lafferty D."/>
            <person name="Souleyre E."/>
            <person name="Varkonyi-Gasic E."/>
            <person name="Gambi F."/>
            <person name="Hanley J."/>
            <person name="Yao J.-L."/>
            <person name="Cheung J."/>
            <person name="David K."/>
            <person name="Warren B."/>
            <person name="Marsh K."/>
            <person name="Snowden K."/>
            <person name="Lin-Wang K."/>
            <person name="Brian L."/>
            <person name="Martinez-Sanchez M."/>
            <person name="Wang M."/>
            <person name="Ileperuma N."/>
            <person name="Macnee N."/>
            <person name="Campin R."/>
            <person name="Mcatee P."/>
            <person name="Drummond R."/>
            <person name="Espley R."/>
            <person name="Ireland H."/>
            <person name="Wu R."/>
            <person name="Atkinson R."/>
            <person name="Karunairetnam S."/>
            <person name="Bulley S."/>
            <person name="Chunkath S."/>
            <person name="Hanley Z."/>
            <person name="Storey R."/>
            <person name="Thrimawithana A."/>
            <person name="Thomson S."/>
            <person name="David C."/>
            <person name="Testolin R."/>
        </authorList>
    </citation>
    <scope>NUCLEOTIDE SEQUENCE [LARGE SCALE GENOMIC DNA]</scope>
    <source>
        <strain evidence="3">cv. Red5</strain>
        <tissue evidence="2">Young leaf</tissue>
    </source>
</reference>
<accession>A0A2R6RFV4</accession>
<dbReference type="FunCoup" id="A0A2R6RFV4">
    <property type="interactions" value="59"/>
</dbReference>
<dbReference type="STRING" id="1590841.A0A2R6RFV4"/>
<sequence length="473" mass="53577">MDESWRRRMGAATKPTLPRRRSTEETPARSGDADDFSDVYGGPPRTVISRQFAAGEFKRSSHPFYEEIFRTPETVEKSRIGRNLPEFRIPASGERSKGFYSDIFGTEDGDRRSRSRSKSNSKSKSKSNSSSVLSSEDLSPLRPAVGSDDGSFSSFASKLRPINIPCRWNSSTMVPKEHTRQQDLPAFPYNQSSNFDSLFPESDFIDNFKSSHFGFSRRVPSPETISLDPNSYRSIKIPMDDLELNSPSTVVSSLCQDSEAKASKIRDEVLQGQEMEQEEDEVMSSYTIEINADHREGTEETLGIDEAIAWAKEKFYKQSSDKFWSKHGKDQSNEAEGFSNEQMDGNGPMRSPVEEQNKWAPEGKEQLEKDIEMDLLDEEIRSWSAGKEANIRMLLSTLHHILWPDSGCYVIPLTNLVDSSQVKKAYQKARLCLHPDKLQQRGATIKQKYVADKAFSILQEAWAAYISQDVFFS</sequence>
<dbReference type="GO" id="GO:0030276">
    <property type="term" value="F:clathrin binding"/>
    <property type="evidence" value="ECO:0007669"/>
    <property type="project" value="TreeGrafter"/>
</dbReference>
<name>A0A2R6RFV4_ACTCC</name>
<dbReference type="OrthoDB" id="1717591at2759"/>
<dbReference type="GO" id="GO:0072318">
    <property type="term" value="P:clathrin coat disassembly"/>
    <property type="evidence" value="ECO:0007669"/>
    <property type="project" value="TreeGrafter"/>
</dbReference>
<organism evidence="2 3">
    <name type="scientific">Actinidia chinensis var. chinensis</name>
    <name type="common">Chinese soft-hair kiwi</name>
    <dbReference type="NCBI Taxonomy" id="1590841"/>
    <lineage>
        <taxon>Eukaryota</taxon>
        <taxon>Viridiplantae</taxon>
        <taxon>Streptophyta</taxon>
        <taxon>Embryophyta</taxon>
        <taxon>Tracheophyta</taxon>
        <taxon>Spermatophyta</taxon>
        <taxon>Magnoliopsida</taxon>
        <taxon>eudicotyledons</taxon>
        <taxon>Gunneridae</taxon>
        <taxon>Pentapetalae</taxon>
        <taxon>asterids</taxon>
        <taxon>Ericales</taxon>
        <taxon>Actinidiaceae</taxon>
        <taxon>Actinidia</taxon>
    </lineage>
</organism>
<gene>
    <name evidence="2" type="ORF">CEY00_Acc06532</name>
</gene>
<dbReference type="Gene3D" id="1.10.287.110">
    <property type="entry name" value="DnaJ domain"/>
    <property type="match status" value="1"/>
</dbReference>
<evidence type="ECO:0000313" key="2">
    <source>
        <dbReference type="EMBL" id="PSS28916.1"/>
    </source>
</evidence>
<reference evidence="3" key="2">
    <citation type="journal article" date="2018" name="BMC Genomics">
        <title>A manually annotated Actinidia chinensis var. chinensis (kiwifruit) genome highlights the challenges associated with draft genomes and gene prediction in plants.</title>
        <authorList>
            <person name="Pilkington S.M."/>
            <person name="Crowhurst R."/>
            <person name="Hilario E."/>
            <person name="Nardozza S."/>
            <person name="Fraser L."/>
            <person name="Peng Y."/>
            <person name="Gunaseelan K."/>
            <person name="Simpson R."/>
            <person name="Tahir J."/>
            <person name="Deroles S.C."/>
            <person name="Templeton K."/>
            <person name="Luo Z."/>
            <person name="Davy M."/>
            <person name="Cheng C."/>
            <person name="McNeilage M."/>
            <person name="Scaglione D."/>
            <person name="Liu Y."/>
            <person name="Zhang Q."/>
            <person name="Datson P."/>
            <person name="De Silva N."/>
            <person name="Gardiner S.E."/>
            <person name="Bassett H."/>
            <person name="Chagne D."/>
            <person name="McCallum J."/>
            <person name="Dzierzon H."/>
            <person name="Deng C."/>
            <person name="Wang Y.Y."/>
            <person name="Barron L."/>
            <person name="Manako K."/>
            <person name="Bowen J."/>
            <person name="Foster T.M."/>
            <person name="Erridge Z.A."/>
            <person name="Tiffin H."/>
            <person name="Waite C.N."/>
            <person name="Davies K.M."/>
            <person name="Grierson E.P."/>
            <person name="Laing W.A."/>
            <person name="Kirk R."/>
            <person name="Chen X."/>
            <person name="Wood M."/>
            <person name="Montefiori M."/>
            <person name="Brummell D.A."/>
            <person name="Schwinn K.E."/>
            <person name="Catanach A."/>
            <person name="Fullerton C."/>
            <person name="Li D."/>
            <person name="Meiyalaghan S."/>
            <person name="Nieuwenhuizen N."/>
            <person name="Read N."/>
            <person name="Prakash R."/>
            <person name="Hunter D."/>
            <person name="Zhang H."/>
            <person name="McKenzie M."/>
            <person name="Knabel M."/>
            <person name="Harris A."/>
            <person name="Allan A.C."/>
            <person name="Gleave A."/>
            <person name="Chen A."/>
            <person name="Janssen B.J."/>
            <person name="Plunkett B."/>
            <person name="Ampomah-Dwamena C."/>
            <person name="Voogd C."/>
            <person name="Leif D."/>
            <person name="Lafferty D."/>
            <person name="Souleyre E.J.F."/>
            <person name="Varkonyi-Gasic E."/>
            <person name="Gambi F."/>
            <person name="Hanley J."/>
            <person name="Yao J.L."/>
            <person name="Cheung J."/>
            <person name="David K.M."/>
            <person name="Warren B."/>
            <person name="Marsh K."/>
            <person name="Snowden K.C."/>
            <person name="Lin-Wang K."/>
            <person name="Brian L."/>
            <person name="Martinez-Sanchez M."/>
            <person name="Wang M."/>
            <person name="Ileperuma N."/>
            <person name="Macnee N."/>
            <person name="Campin R."/>
            <person name="McAtee P."/>
            <person name="Drummond R.S.M."/>
            <person name="Espley R.V."/>
            <person name="Ireland H.S."/>
            <person name="Wu R."/>
            <person name="Atkinson R.G."/>
            <person name="Karunairetnam S."/>
            <person name="Bulley S."/>
            <person name="Chunkath S."/>
            <person name="Hanley Z."/>
            <person name="Storey R."/>
            <person name="Thrimawithana A.H."/>
            <person name="Thomson S."/>
            <person name="David C."/>
            <person name="Testolin R."/>
            <person name="Huang H."/>
            <person name="Hellens R.P."/>
            <person name="Schaffer R.J."/>
        </authorList>
    </citation>
    <scope>NUCLEOTIDE SEQUENCE [LARGE SCALE GENOMIC DNA]</scope>
    <source>
        <strain evidence="3">cv. Red5</strain>
    </source>
</reference>
<dbReference type="GO" id="GO:0072583">
    <property type="term" value="P:clathrin-dependent endocytosis"/>
    <property type="evidence" value="ECO:0007669"/>
    <property type="project" value="TreeGrafter"/>
</dbReference>
<feature type="compositionally biased region" description="Basic and acidic residues" evidence="1">
    <location>
        <begin position="352"/>
        <end position="363"/>
    </location>
</feature>
<dbReference type="GO" id="GO:0005737">
    <property type="term" value="C:cytoplasm"/>
    <property type="evidence" value="ECO:0007669"/>
    <property type="project" value="TreeGrafter"/>
</dbReference>
<dbReference type="Proteomes" id="UP000241394">
    <property type="component" value="Chromosome LG6"/>
</dbReference>
<feature type="compositionally biased region" description="Basic residues" evidence="1">
    <location>
        <begin position="113"/>
        <end position="125"/>
    </location>
</feature>
<dbReference type="PANTHER" id="PTHR23172">
    <property type="entry name" value="AUXILIN/CYCLIN G-ASSOCIATED KINASE-RELATED"/>
    <property type="match status" value="1"/>
</dbReference>
<evidence type="ECO:0000313" key="3">
    <source>
        <dbReference type="Proteomes" id="UP000241394"/>
    </source>
</evidence>
<proteinExistence type="predicted"/>
<dbReference type="CDD" id="cd06257">
    <property type="entry name" value="DnaJ"/>
    <property type="match status" value="1"/>
</dbReference>
<dbReference type="SUPFAM" id="SSF46565">
    <property type="entry name" value="Chaperone J-domain"/>
    <property type="match status" value="1"/>
</dbReference>
<dbReference type="EMBL" id="NKQK01000006">
    <property type="protein sequence ID" value="PSS28916.1"/>
    <property type="molecule type" value="Genomic_DNA"/>
</dbReference>
<dbReference type="Gramene" id="PSS28916">
    <property type="protein sequence ID" value="PSS28916"/>
    <property type="gene ID" value="CEY00_Acc06532"/>
</dbReference>
<dbReference type="InterPro" id="IPR036869">
    <property type="entry name" value="J_dom_sf"/>
</dbReference>
<evidence type="ECO:0000256" key="1">
    <source>
        <dbReference type="SAM" id="MobiDB-lite"/>
    </source>
</evidence>
<protein>
    <submittedName>
        <fullName evidence="2">Auxilin-related protein</fullName>
    </submittedName>
</protein>
<feature type="region of interest" description="Disordered" evidence="1">
    <location>
        <begin position="75"/>
        <end position="145"/>
    </location>
</feature>
<feature type="region of interest" description="Disordered" evidence="1">
    <location>
        <begin position="1"/>
        <end position="42"/>
    </location>
</feature>
<dbReference type="PANTHER" id="PTHR23172:SF69">
    <property type="entry name" value="CHAPERONE DNAJ-DOMAIN SUPERFAMILY PROTEIN"/>
    <property type="match status" value="1"/>
</dbReference>
<keyword evidence="3" id="KW-1185">Reference proteome</keyword>
<dbReference type="OMA" id="HHILWPE"/>
<dbReference type="InterPro" id="IPR001623">
    <property type="entry name" value="DnaJ_domain"/>
</dbReference>